<organism evidence="1 2">
    <name type="scientific">Pangasianodon gigas</name>
    <name type="common">Mekong giant catfish</name>
    <name type="synonym">Pangasius gigas</name>
    <dbReference type="NCBI Taxonomy" id="30993"/>
    <lineage>
        <taxon>Eukaryota</taxon>
        <taxon>Metazoa</taxon>
        <taxon>Chordata</taxon>
        <taxon>Craniata</taxon>
        <taxon>Vertebrata</taxon>
        <taxon>Euteleostomi</taxon>
        <taxon>Actinopterygii</taxon>
        <taxon>Neopterygii</taxon>
        <taxon>Teleostei</taxon>
        <taxon>Ostariophysi</taxon>
        <taxon>Siluriformes</taxon>
        <taxon>Pangasiidae</taxon>
        <taxon>Pangasianodon</taxon>
    </lineage>
</organism>
<name>A0ACC5XWW3_PANGG</name>
<sequence>MSEPEVTVVRKNSLRRYEEETLRGARLKREPILIWVTPDRGCVEYGGESEEKSQRYSALIHSHRMPPPSDIVKVAVEWPGANAQLIEIDQKKPLSSIIREVCDGWSLSGSEQFALRYADGAQLYITEQSRGEIKNGTILRLAISPARAARQLLDRIQSLSIDARLEALKELAKLSADPTFATEFINIEGINTLARLVESGTHFGEMLAFTLTAFLELMDHGIVSWDMISLSFIKQIAGHVTQPLVDVSILQRSLAVLESMVLNSCTLYHRIAQEIPITQLITHLQV</sequence>
<dbReference type="EMBL" id="CM040483">
    <property type="protein sequence ID" value="MCI4395611.1"/>
    <property type="molecule type" value="Genomic_DNA"/>
</dbReference>
<evidence type="ECO:0000313" key="1">
    <source>
        <dbReference type="EMBL" id="MCI4395611.1"/>
    </source>
</evidence>
<gene>
    <name evidence="1" type="ORF">PGIGA_G00194050</name>
</gene>
<proteinExistence type="predicted"/>
<reference evidence="1 2" key="1">
    <citation type="journal article" date="2022" name="bioRxiv">
        <title>An ancient truncated duplication of the anti-Mullerian hormone receptor type 2 gene is a potential conserved master sex determinant in the Pangasiidae catfish family.</title>
        <authorList>
            <person name="Wen M."/>
            <person name="Pan Q."/>
            <person name="Jouanno E."/>
            <person name="Montfort J."/>
            <person name="Zahm M."/>
            <person name="Cabau C."/>
            <person name="Klopp C."/>
            <person name="Iampietro C."/>
            <person name="Roques C."/>
            <person name="Bouchez O."/>
            <person name="Castinel A."/>
            <person name="Donnadieu C."/>
            <person name="Parrinello H."/>
            <person name="Poncet C."/>
            <person name="Belmonte E."/>
            <person name="Gautier V."/>
            <person name="Avarre J.-C."/>
            <person name="Dugue R."/>
            <person name="Gustiano R."/>
            <person name="Ha T.T.T."/>
            <person name="Campet M."/>
            <person name="Sriphairoj K."/>
            <person name="Ribolli J."/>
            <person name="de Almeida F.L."/>
            <person name="Desvignes T."/>
            <person name="Postlethwait J.H."/>
            <person name="Bucao C.F."/>
            <person name="Robinson-Rechavi M."/>
            <person name="Bobe J."/>
            <person name="Herpin A."/>
            <person name="Guiguen Y."/>
        </authorList>
    </citation>
    <scope>NUCLEOTIDE SEQUENCE [LARGE SCALE GENOMIC DNA]</scope>
    <source>
        <strain evidence="1">YG-Dec2019</strain>
    </source>
</reference>
<protein>
    <submittedName>
        <fullName evidence="1">Uncharacterized protein</fullName>
    </submittedName>
</protein>
<evidence type="ECO:0000313" key="2">
    <source>
        <dbReference type="Proteomes" id="UP000829447"/>
    </source>
</evidence>
<accession>A0ACC5XWW3</accession>
<comment type="caution">
    <text evidence="1">The sequence shown here is derived from an EMBL/GenBank/DDBJ whole genome shotgun (WGS) entry which is preliminary data.</text>
</comment>
<keyword evidence="2" id="KW-1185">Reference proteome</keyword>
<dbReference type="Proteomes" id="UP000829447">
    <property type="component" value="Linkage Group LG30"/>
</dbReference>